<proteinExistence type="predicted"/>
<comment type="caution">
    <text evidence="1">The sequence shown here is derived from an EMBL/GenBank/DDBJ whole genome shotgun (WGS) entry which is preliminary data.</text>
</comment>
<name>A0ABS7ERS5_9FLAO</name>
<organism evidence="1 2">
    <name type="scientific">Flagellimonas abyssi</name>
    <dbReference type="NCBI Taxonomy" id="2864871"/>
    <lineage>
        <taxon>Bacteria</taxon>
        <taxon>Pseudomonadati</taxon>
        <taxon>Bacteroidota</taxon>
        <taxon>Flavobacteriia</taxon>
        <taxon>Flavobacteriales</taxon>
        <taxon>Flavobacteriaceae</taxon>
        <taxon>Flagellimonas</taxon>
    </lineage>
</organism>
<keyword evidence="2" id="KW-1185">Reference proteome</keyword>
<gene>
    <name evidence="1" type="ORF">K1F36_10630</name>
</gene>
<dbReference type="EMBL" id="JAHZSV010000013">
    <property type="protein sequence ID" value="MBW8200285.1"/>
    <property type="molecule type" value="Genomic_DNA"/>
</dbReference>
<evidence type="ECO:0000313" key="1">
    <source>
        <dbReference type="EMBL" id="MBW8200285.1"/>
    </source>
</evidence>
<dbReference type="InterPro" id="IPR048012">
    <property type="entry name" value="BfmA-like_N"/>
</dbReference>
<reference evidence="1 2" key="1">
    <citation type="submission" date="2021-08" db="EMBL/GenBank/DDBJ databases">
        <title>Muricauda profundi sp. nov., a marine bacterium isolated from deep seawater of the Mariana Trench.</title>
        <authorList>
            <person name="Wei Y."/>
        </authorList>
    </citation>
    <scope>NUCLEOTIDE SEQUENCE [LARGE SCALE GENOMIC DNA]</scope>
    <source>
        <strain evidence="1 2">W52</strain>
    </source>
</reference>
<accession>A0ABS7ERS5</accession>
<protein>
    <submittedName>
        <fullName evidence="1">Uncharacterized protein</fullName>
    </submittedName>
</protein>
<sequence length="198" mass="23357">MDIGYEKEQFTCLSIKISIALKYRRFCRRHGHSQSLTLLAMVEFFEHNGISPDEWMHETIASLKYLIKRRFNAMVAIMRSIEKEQTLPTVSMIQALFEQELESNGEELDNDFDFIEQQLTETRKPLEPESFDGEITVPRIRFERLEEQLEELKSDFGHVLDHVVESRNPLVKKHLIMDLNPGAIEKYKRKLKNLKDMV</sequence>
<evidence type="ECO:0000313" key="2">
    <source>
        <dbReference type="Proteomes" id="UP001196136"/>
    </source>
</evidence>
<dbReference type="RefSeq" id="WP_220113797.1">
    <property type="nucleotide sequence ID" value="NZ_JAHZSV010000013.1"/>
</dbReference>
<dbReference type="Proteomes" id="UP001196136">
    <property type="component" value="Unassembled WGS sequence"/>
</dbReference>
<dbReference type="NCBIfam" id="NF041200">
    <property type="entry name" value="mob_BfmA_Nterm"/>
    <property type="match status" value="1"/>
</dbReference>